<dbReference type="AlphaFoldDB" id="A0A094Q4A1"/>
<sequence>MKRLITALVLTTTLGLSFIVPASGAVKAGAACKKLKSTTTVSGYKYTCIKSGKKLVWSKGVKVTVNAIPTPTPTPVSTPEPQKVSFIPWSTNFETTLLTQTALEATDLYFGKVTPSNDYEIVIDPSVTASDIAWIKSMLDYVNGSFPNIEREKVKVFLGTTHSWSEKTLKAANLWLGDPNAPYPCSQGRSDAYCAERNLALLIYSDIYAPNSLYRWDPGRRSTPAHELFHTVQFAMAGPNIGSDSPLHIPRWLMEGSANYFGFYIVDRMGFEKYQVGRNQQVNNNPAYKTIVPLVRYDSFDLDPYGIGQAVTEYLIASIGFEKFLDIWKFTKSEKSFNLGFFKATGLQIEEFYAKFEAARGSMGIGS</sequence>
<reference evidence="1" key="1">
    <citation type="submission" date="2014-05" db="EMBL/GenBank/DDBJ databases">
        <title>Key roles for freshwater Actinobacteria revealed by deep metagenomic sequencing.</title>
        <authorList>
            <person name="Ghai R."/>
            <person name="Mizuno C.M."/>
            <person name="Picazo A."/>
            <person name="Camacho A."/>
            <person name="Rodriguez-Valera F."/>
        </authorList>
    </citation>
    <scope>NUCLEOTIDE SEQUENCE</scope>
</reference>
<dbReference type="EMBL" id="JNSK01000028">
    <property type="protein sequence ID" value="KGA18222.1"/>
    <property type="molecule type" value="Genomic_DNA"/>
</dbReference>
<organism evidence="1">
    <name type="scientific">freshwater metagenome</name>
    <dbReference type="NCBI Taxonomy" id="449393"/>
    <lineage>
        <taxon>unclassified sequences</taxon>
        <taxon>metagenomes</taxon>
        <taxon>ecological metagenomes</taxon>
    </lineage>
</organism>
<proteinExistence type="predicted"/>
<accession>A0A094Q4A1</accession>
<protein>
    <submittedName>
        <fullName evidence="1">Uncharacterized protein</fullName>
    </submittedName>
</protein>
<name>A0A094Q4A1_9ZZZZ</name>
<evidence type="ECO:0000313" key="1">
    <source>
        <dbReference type="EMBL" id="KGA18222.1"/>
    </source>
</evidence>
<comment type="caution">
    <text evidence="1">The sequence shown here is derived from an EMBL/GenBank/DDBJ whole genome shotgun (WGS) entry which is preliminary data.</text>
</comment>
<gene>
    <name evidence="1" type="ORF">GM50_9265</name>
</gene>